<evidence type="ECO:0000313" key="1">
    <source>
        <dbReference type="EMBL" id="KAI4384278.1"/>
    </source>
</evidence>
<accession>A0ACB9S0X9</accession>
<comment type="caution">
    <text evidence="1">The sequence shown here is derived from an EMBL/GenBank/DDBJ whole genome shotgun (WGS) entry which is preliminary data.</text>
</comment>
<reference evidence="2" key="1">
    <citation type="journal article" date="2023" name="Front. Plant Sci.">
        <title>Chromosomal-level genome assembly of Melastoma candidum provides insights into trichome evolution.</title>
        <authorList>
            <person name="Zhong Y."/>
            <person name="Wu W."/>
            <person name="Sun C."/>
            <person name="Zou P."/>
            <person name="Liu Y."/>
            <person name="Dai S."/>
            <person name="Zhou R."/>
        </authorList>
    </citation>
    <scope>NUCLEOTIDE SEQUENCE [LARGE SCALE GENOMIC DNA]</scope>
</reference>
<proteinExistence type="predicted"/>
<gene>
    <name evidence="1" type="ORF">MLD38_002455</name>
</gene>
<dbReference type="EMBL" id="CM042881">
    <property type="protein sequence ID" value="KAI4384278.1"/>
    <property type="molecule type" value="Genomic_DNA"/>
</dbReference>
<keyword evidence="2" id="KW-1185">Reference proteome</keyword>
<protein>
    <submittedName>
        <fullName evidence="1">Uncharacterized protein</fullName>
    </submittedName>
</protein>
<name>A0ACB9S0X9_9MYRT</name>
<sequence length="360" mass="38619">MGVETRGGGGGVIMIWPTVGVLAAECAQVGLMIIGKAAMSRGMSNLIFVFYSNALASLVLLPLSLLFHRTRRPPLTLPILLQFMALGFLGFLAQVFGYAGINYSSPTLGSAMLNLVPAFTFILAVLFRMEKMDLRKLSSLAKSAGTIVSVAGALIITLYKGPALVKGYSNLNLLHQVLNLQPNWVIGGGLLAADCVMTSAWVILQASILKKYPAELIIVFFYCFFVAIQSAIVSLIVEGLSTAWRLDDNLRLYSVLYSGVFGSAFQVGVATWCLHKTGPLFVSMFKSVGIVIAAVAGILFFGETFYLGCLLGAVAIAIGIYSVMWGKSKEVKLDGTTSATIAQKQGRKVPLLEPILEEGW</sequence>
<organism evidence="1 2">
    <name type="scientific">Melastoma candidum</name>
    <dbReference type="NCBI Taxonomy" id="119954"/>
    <lineage>
        <taxon>Eukaryota</taxon>
        <taxon>Viridiplantae</taxon>
        <taxon>Streptophyta</taxon>
        <taxon>Embryophyta</taxon>
        <taxon>Tracheophyta</taxon>
        <taxon>Spermatophyta</taxon>
        <taxon>Magnoliopsida</taxon>
        <taxon>eudicotyledons</taxon>
        <taxon>Gunneridae</taxon>
        <taxon>Pentapetalae</taxon>
        <taxon>rosids</taxon>
        <taxon>malvids</taxon>
        <taxon>Myrtales</taxon>
        <taxon>Melastomataceae</taxon>
        <taxon>Melastomatoideae</taxon>
        <taxon>Melastomateae</taxon>
        <taxon>Melastoma</taxon>
    </lineage>
</organism>
<evidence type="ECO:0000313" key="2">
    <source>
        <dbReference type="Proteomes" id="UP001057402"/>
    </source>
</evidence>
<dbReference type="Proteomes" id="UP001057402">
    <property type="component" value="Chromosome 2"/>
</dbReference>